<dbReference type="EMBL" id="NPEX01000103">
    <property type="protein sequence ID" value="RAI43161.1"/>
    <property type="molecule type" value="Genomic_DNA"/>
</dbReference>
<dbReference type="Proteomes" id="UP000249130">
    <property type="component" value="Unassembled WGS sequence"/>
</dbReference>
<gene>
    <name evidence="3" type="ORF">CH341_15815</name>
</gene>
<dbReference type="GO" id="GO:0015074">
    <property type="term" value="P:DNA integration"/>
    <property type="evidence" value="ECO:0007669"/>
    <property type="project" value="InterPro"/>
</dbReference>
<name>A0A327KY20_9BRAD</name>
<dbReference type="GO" id="GO:0003677">
    <property type="term" value="F:DNA binding"/>
    <property type="evidence" value="ECO:0007669"/>
    <property type="project" value="InterPro"/>
</dbReference>
<dbReference type="Gene3D" id="1.10.443.10">
    <property type="entry name" value="Intergrase catalytic core"/>
    <property type="match status" value="1"/>
</dbReference>
<organism evidence="3 4">
    <name type="scientific">Rhodoplanes roseus</name>
    <dbReference type="NCBI Taxonomy" id="29409"/>
    <lineage>
        <taxon>Bacteria</taxon>
        <taxon>Pseudomonadati</taxon>
        <taxon>Pseudomonadota</taxon>
        <taxon>Alphaproteobacteria</taxon>
        <taxon>Hyphomicrobiales</taxon>
        <taxon>Nitrobacteraceae</taxon>
        <taxon>Rhodoplanes</taxon>
    </lineage>
</organism>
<dbReference type="RefSeq" id="WP_111419987.1">
    <property type="nucleotide sequence ID" value="NZ_NPEX01000103.1"/>
</dbReference>
<evidence type="ECO:0000313" key="3">
    <source>
        <dbReference type="EMBL" id="RAI43161.1"/>
    </source>
</evidence>
<dbReference type="SUPFAM" id="SSF56349">
    <property type="entry name" value="DNA breaking-rejoining enzymes"/>
    <property type="match status" value="1"/>
</dbReference>
<dbReference type="GO" id="GO:0006310">
    <property type="term" value="P:DNA recombination"/>
    <property type="evidence" value="ECO:0007669"/>
    <property type="project" value="UniProtKB-KW"/>
</dbReference>
<keyword evidence="4" id="KW-1185">Reference proteome</keyword>
<evidence type="ECO:0000256" key="2">
    <source>
        <dbReference type="SAM" id="MobiDB-lite"/>
    </source>
</evidence>
<proteinExistence type="predicted"/>
<comment type="caution">
    <text evidence="3">The sequence shown here is derived from an EMBL/GenBank/DDBJ whole genome shotgun (WGS) entry which is preliminary data.</text>
</comment>
<sequence length="451" mass="50640">MKHRIRTVQPLPSYTRRKPLAGGKWGYYFEPPGWAVVPPAGDDRGPCPVGAEALGTDYDAAVQRVERVLLPLFHNWRTRGDIDLAPAAVTEGTLDWLFAAYRQSDKFGALDRKTKALHERGFALVGNYALKDGRRLGTVRLTQIDTTVVDPLYAKLLVTGGKRAGGPRRAGEEPLPGAAEHRERRTTINHAMKSCRRAWNVVRRKRSDLVPATNPFAKMELREVRRPTPTASYEDLQAAVAQADATGLPSLATALMVTWEWLQREEHIFTAFRLDHYRPKDHPDEVLIVHPKTGEEVWVPLFDEAGASLFPELMMRMDALKRDRIGQGPFFVRDWCDRSRRTPLPWATPKGGLDLVRKKSKAVLLGAELADDLSFTSFRHGGLTELGDADLTDTQIRALSRQTKAVLPRYVKKTQRQIIAGTRKRRALRPVAAEHDQEPGQLSFDQLMGGK</sequence>
<reference evidence="3 4" key="1">
    <citation type="submission" date="2017-07" db="EMBL/GenBank/DDBJ databases">
        <title>Draft Genome Sequences of Select Purple Nonsulfur Bacteria.</title>
        <authorList>
            <person name="Lasarre B."/>
            <person name="Mckinlay J.B."/>
        </authorList>
    </citation>
    <scope>NUCLEOTIDE SEQUENCE [LARGE SCALE GENOMIC DNA]</scope>
    <source>
        <strain evidence="3 4">DSM 5909</strain>
    </source>
</reference>
<dbReference type="InterPro" id="IPR013762">
    <property type="entry name" value="Integrase-like_cat_sf"/>
</dbReference>
<protein>
    <recommendedName>
        <fullName evidence="5">Tyr recombinase domain-containing protein</fullName>
    </recommendedName>
</protein>
<dbReference type="AlphaFoldDB" id="A0A327KY20"/>
<evidence type="ECO:0008006" key="5">
    <source>
        <dbReference type="Google" id="ProtNLM"/>
    </source>
</evidence>
<evidence type="ECO:0000313" key="4">
    <source>
        <dbReference type="Proteomes" id="UP000249130"/>
    </source>
</evidence>
<accession>A0A327KY20</accession>
<evidence type="ECO:0000256" key="1">
    <source>
        <dbReference type="ARBA" id="ARBA00023172"/>
    </source>
</evidence>
<dbReference type="OrthoDB" id="8255089at2"/>
<dbReference type="InterPro" id="IPR011010">
    <property type="entry name" value="DNA_brk_join_enz"/>
</dbReference>
<keyword evidence="1" id="KW-0233">DNA recombination</keyword>
<feature type="region of interest" description="Disordered" evidence="2">
    <location>
        <begin position="429"/>
        <end position="451"/>
    </location>
</feature>